<dbReference type="PROSITE" id="PS00070">
    <property type="entry name" value="ALDEHYDE_DEHYDR_CYS"/>
    <property type="match status" value="1"/>
</dbReference>
<dbReference type="PANTHER" id="PTHR42862:SF1">
    <property type="entry name" value="DELTA-1-PYRROLINE-5-CARBOXYLATE DEHYDROGENASE 2, ISOFORM A-RELATED"/>
    <property type="match status" value="1"/>
</dbReference>
<comment type="caution">
    <text evidence="7">The sequence shown here is derived from an EMBL/GenBank/DDBJ whole genome shotgun (WGS) entry which is preliminary data.</text>
</comment>
<dbReference type="OrthoDB" id="9762913at2"/>
<sequence length="525" mass="57452">MLKIEEYRPQSFIDFTKEENIQAYQEALAKVRRELVGKHYPLIINGERVDTEQKFESVNPCDTSEVVGTTARATEEHAEQALQGAWKAFEEWKTWSMDARARVLLKASAILKKRRLEACALMSLEVGKNYAEADVEIAEAIDFLEYYARQAMKYDGFGAAETTWFDGEENGLMYLPLGAGVSISPWNFPGAIFLGMLAAPIVVGNTVIAKPAEDSGMIAGFLVDILIEAGLPAGVVQFLPGKGSEVGEYLVQHPQTRFITFTGSRDVGLRINEVAAKVKVDEGQKWIKRVIMELGGKDGMIVDETADIDNAITAAVQGAFGFNGQKCSAMSRLIVVDDVYDDVVNGFVERAGKLKVGTGEENANVTAVVNQMSFDKIKGYLDIAPEEGKVLLGGEAPGEANGKPGYYVQPTIVGDVKRDARMAQEEIFGPVVSVIRARDWQDALDIANSTVYGLTGGVCSSRRERLEEAREKFEVGNLYFNRKITGAIVGVQPFGGYNLSGTDSKAGGPEYLGNFMQLKTVTERW</sequence>
<dbReference type="GO" id="GO:0009898">
    <property type="term" value="C:cytoplasmic side of plasma membrane"/>
    <property type="evidence" value="ECO:0007669"/>
    <property type="project" value="TreeGrafter"/>
</dbReference>
<evidence type="ECO:0000256" key="4">
    <source>
        <dbReference type="ARBA" id="ARBA00023027"/>
    </source>
</evidence>
<accession>A0A3S0I4Y7</accession>
<dbReference type="Gene3D" id="3.40.309.10">
    <property type="entry name" value="Aldehyde Dehydrogenase, Chain A, domain 2"/>
    <property type="match status" value="1"/>
</dbReference>
<dbReference type="GO" id="GO:0010133">
    <property type="term" value="P:L-proline catabolic process to L-glutamate"/>
    <property type="evidence" value="ECO:0007669"/>
    <property type="project" value="TreeGrafter"/>
</dbReference>
<dbReference type="Proteomes" id="UP000277766">
    <property type="component" value="Unassembled WGS sequence"/>
</dbReference>
<evidence type="ECO:0000313" key="8">
    <source>
        <dbReference type="Proteomes" id="UP000277766"/>
    </source>
</evidence>
<dbReference type="EMBL" id="RXPE01000033">
    <property type="protein sequence ID" value="RTR25249.1"/>
    <property type="molecule type" value="Genomic_DNA"/>
</dbReference>
<dbReference type="NCBIfam" id="TIGR01237">
    <property type="entry name" value="D1pyr5carbox2"/>
    <property type="match status" value="1"/>
</dbReference>
<dbReference type="RefSeq" id="WP_126353008.1">
    <property type="nucleotide sequence ID" value="NZ_CP086380.1"/>
</dbReference>
<dbReference type="Pfam" id="PF00171">
    <property type="entry name" value="Aldedh"/>
    <property type="match status" value="1"/>
</dbReference>
<dbReference type="FunFam" id="3.40.309.10:FF:000005">
    <property type="entry name" value="1-pyrroline-5-carboxylate dehydrogenase 1"/>
    <property type="match status" value="1"/>
</dbReference>
<evidence type="ECO:0000313" key="7">
    <source>
        <dbReference type="EMBL" id="RTR25249.1"/>
    </source>
</evidence>
<organism evidence="7 8">
    <name type="scientific">Deinococcus radiophilus</name>
    <dbReference type="NCBI Taxonomy" id="32062"/>
    <lineage>
        <taxon>Bacteria</taxon>
        <taxon>Thermotogati</taxon>
        <taxon>Deinococcota</taxon>
        <taxon>Deinococci</taxon>
        <taxon>Deinococcales</taxon>
        <taxon>Deinococcaceae</taxon>
        <taxon>Deinococcus</taxon>
    </lineage>
</organism>
<dbReference type="InterPro" id="IPR016163">
    <property type="entry name" value="Ald_DH_C"/>
</dbReference>
<dbReference type="InterPro" id="IPR016162">
    <property type="entry name" value="Ald_DH_N"/>
</dbReference>
<dbReference type="InterPro" id="IPR050485">
    <property type="entry name" value="Proline_metab_enzyme"/>
</dbReference>
<evidence type="ECO:0000256" key="5">
    <source>
        <dbReference type="ARBA" id="ARBA00048142"/>
    </source>
</evidence>
<dbReference type="SUPFAM" id="SSF53720">
    <property type="entry name" value="ALDH-like"/>
    <property type="match status" value="1"/>
</dbReference>
<proteinExistence type="predicted"/>
<evidence type="ECO:0000259" key="6">
    <source>
        <dbReference type="Pfam" id="PF00171"/>
    </source>
</evidence>
<dbReference type="GO" id="GO:0003842">
    <property type="term" value="F:L-glutamate gamma-semialdehyde dehydrogenase activity"/>
    <property type="evidence" value="ECO:0007669"/>
    <property type="project" value="UniProtKB-EC"/>
</dbReference>
<keyword evidence="4" id="KW-0520">NAD</keyword>
<evidence type="ECO:0000256" key="3">
    <source>
        <dbReference type="ARBA" id="ARBA00023002"/>
    </source>
</evidence>
<dbReference type="CDD" id="cd07124">
    <property type="entry name" value="ALDH_PutA-P5CDH-RocA"/>
    <property type="match status" value="1"/>
</dbReference>
<dbReference type="AlphaFoldDB" id="A0A3S0I4Y7"/>
<name>A0A3S0I4Y7_9DEIO</name>
<comment type="pathway">
    <text evidence="1">Amino-acid degradation; L-proline degradation into L-glutamate; L-glutamate from L-proline: step 2/2.</text>
</comment>
<dbReference type="GO" id="GO:0004657">
    <property type="term" value="F:proline dehydrogenase activity"/>
    <property type="evidence" value="ECO:0007669"/>
    <property type="project" value="UniProtKB-ARBA"/>
</dbReference>
<protein>
    <recommendedName>
        <fullName evidence="2">L-glutamate gamma-semialdehyde dehydrogenase</fullName>
        <ecNumber evidence="2">1.2.1.88</ecNumber>
    </recommendedName>
</protein>
<reference evidence="7 8" key="1">
    <citation type="submission" date="2018-12" db="EMBL/GenBank/DDBJ databases">
        <title>Deinococcus radiophilus ATCC 27603 genome sequencing and assembly.</title>
        <authorList>
            <person name="Maclea K.S."/>
            <person name="Maynard C.R."/>
        </authorList>
    </citation>
    <scope>NUCLEOTIDE SEQUENCE [LARGE SCALE GENOMIC DNA]</scope>
    <source>
        <strain evidence="7 8">ATCC 27603</strain>
    </source>
</reference>
<dbReference type="NCBIfam" id="NF002852">
    <property type="entry name" value="PRK03137.1"/>
    <property type="match status" value="1"/>
</dbReference>
<evidence type="ECO:0000256" key="1">
    <source>
        <dbReference type="ARBA" id="ARBA00004786"/>
    </source>
</evidence>
<feature type="domain" description="Aldehyde dehydrogenase" evidence="6">
    <location>
        <begin position="52"/>
        <end position="521"/>
    </location>
</feature>
<dbReference type="InterPro" id="IPR016160">
    <property type="entry name" value="Ald_DH_CS_CYS"/>
</dbReference>
<dbReference type="InterPro" id="IPR005932">
    <property type="entry name" value="RocA"/>
</dbReference>
<keyword evidence="3 7" id="KW-0560">Oxidoreductase</keyword>
<dbReference type="PANTHER" id="PTHR42862">
    <property type="entry name" value="DELTA-1-PYRROLINE-5-CARBOXYLATE DEHYDROGENASE 1, ISOFORM A-RELATED"/>
    <property type="match status" value="1"/>
</dbReference>
<dbReference type="InterPro" id="IPR015590">
    <property type="entry name" value="Aldehyde_DH_dom"/>
</dbReference>
<gene>
    <name evidence="7" type="primary">pruA</name>
    <name evidence="7" type="ORF">EJ104_11635</name>
</gene>
<dbReference type="Gene3D" id="3.40.605.10">
    <property type="entry name" value="Aldehyde Dehydrogenase, Chain A, domain 1"/>
    <property type="match status" value="1"/>
</dbReference>
<comment type="catalytic activity">
    <reaction evidence="5">
        <text>L-glutamate 5-semialdehyde + NAD(+) + H2O = L-glutamate + NADH + 2 H(+)</text>
        <dbReference type="Rhea" id="RHEA:30235"/>
        <dbReference type="ChEBI" id="CHEBI:15377"/>
        <dbReference type="ChEBI" id="CHEBI:15378"/>
        <dbReference type="ChEBI" id="CHEBI:29985"/>
        <dbReference type="ChEBI" id="CHEBI:57540"/>
        <dbReference type="ChEBI" id="CHEBI:57945"/>
        <dbReference type="ChEBI" id="CHEBI:58066"/>
        <dbReference type="EC" id="1.2.1.88"/>
    </reaction>
</comment>
<dbReference type="EC" id="1.2.1.88" evidence="2"/>
<dbReference type="InterPro" id="IPR016161">
    <property type="entry name" value="Ald_DH/histidinol_DH"/>
</dbReference>
<keyword evidence="8" id="KW-1185">Reference proteome</keyword>
<evidence type="ECO:0000256" key="2">
    <source>
        <dbReference type="ARBA" id="ARBA00012884"/>
    </source>
</evidence>